<dbReference type="OrthoDB" id="9773856at2"/>
<dbReference type="AlphaFoldDB" id="A0A372LDX5"/>
<proteinExistence type="predicted"/>
<dbReference type="InterPro" id="IPR050535">
    <property type="entry name" value="DNA_Repair-Maintenance_Comp"/>
</dbReference>
<evidence type="ECO:0000313" key="3">
    <source>
        <dbReference type="EMBL" id="RFU64409.1"/>
    </source>
</evidence>
<gene>
    <name evidence="3" type="ORF">D0469_18740</name>
</gene>
<accession>A0A372LDX5</accession>
<dbReference type="EMBL" id="QVTE01000056">
    <property type="protein sequence ID" value="RFU64409.1"/>
    <property type="molecule type" value="Genomic_DNA"/>
</dbReference>
<dbReference type="InterPro" id="IPR041796">
    <property type="entry name" value="Mre11_N"/>
</dbReference>
<keyword evidence="1" id="KW-0378">Hydrolase</keyword>
<dbReference type="InterPro" id="IPR004843">
    <property type="entry name" value="Calcineurin-like_PHP"/>
</dbReference>
<sequence length="404" mass="46436">MSEIVFMHAADIHLDSPFKGLKGLPFPIVERLRESTFKAFQNMIDACIEHNVDFLLLAGDLYDGENRSLRTQSRFKKEMERLNQHQIQVYIIHGNHDHMDGTWVTMEFPENVHIFNASVEVKTFQRQDGTLVNLYGCSYPRRHVAERMIDSYAIREGADYHIGLLHGNLEGSSGHSPYAPFSIKNLIEKRMDYWALGHIHKTQIVTKQPLSVYPGNLQGRHRKESGQKGSFLVRLGQISQDYTFIDSADILWEAADMQFPATLPFDEILHLCRNKQEEYRSRNTGVLLEFIVSISSAGEANIFTPVFIDQLLDILNDGEDDREDFVWVYKIKLISSLPQNEPGKHGTPFIQEMLSIASSFDGSIDAVQPLFSHPKTRRYLDELTSEEYDELLEDAKFLLRQLLN</sequence>
<organism evidence="3 4">
    <name type="scientific">Peribacillus saganii</name>
    <dbReference type="NCBI Taxonomy" id="2303992"/>
    <lineage>
        <taxon>Bacteria</taxon>
        <taxon>Bacillati</taxon>
        <taxon>Bacillota</taxon>
        <taxon>Bacilli</taxon>
        <taxon>Bacillales</taxon>
        <taxon>Bacillaceae</taxon>
        <taxon>Peribacillus</taxon>
    </lineage>
</organism>
<dbReference type="InterPro" id="IPR014576">
    <property type="entry name" value="Pesterase_YhaO"/>
</dbReference>
<dbReference type="PIRSF" id="PIRSF033091">
    <property type="entry name" value="Pesterase_YhaO"/>
    <property type="match status" value="1"/>
</dbReference>
<dbReference type="CDD" id="cd00840">
    <property type="entry name" value="MPP_Mre11_N"/>
    <property type="match status" value="1"/>
</dbReference>
<evidence type="ECO:0000256" key="1">
    <source>
        <dbReference type="ARBA" id="ARBA00022801"/>
    </source>
</evidence>
<feature type="domain" description="Calcineurin-like phosphoesterase" evidence="2">
    <location>
        <begin position="6"/>
        <end position="201"/>
    </location>
</feature>
<dbReference type="PANTHER" id="PTHR30337">
    <property type="entry name" value="COMPONENT OF ATP-DEPENDENT DSDNA EXONUCLEASE"/>
    <property type="match status" value="1"/>
</dbReference>
<protein>
    <submittedName>
        <fullName evidence="3">DNA repair exonuclease</fullName>
    </submittedName>
</protein>
<dbReference type="Gene3D" id="3.60.21.10">
    <property type="match status" value="1"/>
</dbReference>
<keyword evidence="3" id="KW-0540">Nuclease</keyword>
<keyword evidence="3" id="KW-0269">Exonuclease</keyword>
<reference evidence="3 4" key="1">
    <citation type="submission" date="2018-08" db="EMBL/GenBank/DDBJ databases">
        <title>Bacillus chawlae sp. nov., Bacillus glennii sp. nov., and Bacillus saganii sp. nov. Isolated from the Vehicle Assembly Building at Kennedy Space Center where the Viking Spacecraft were Assembled.</title>
        <authorList>
            <person name="Seuylemezian A."/>
            <person name="Vaishampayan P."/>
        </authorList>
    </citation>
    <scope>NUCLEOTIDE SEQUENCE [LARGE SCALE GENOMIC DNA]</scope>
    <source>
        <strain evidence="3 4">V47-23a</strain>
    </source>
</reference>
<comment type="caution">
    <text evidence="3">The sequence shown here is derived from an EMBL/GenBank/DDBJ whole genome shotgun (WGS) entry which is preliminary data.</text>
</comment>
<dbReference type="SUPFAM" id="SSF56300">
    <property type="entry name" value="Metallo-dependent phosphatases"/>
    <property type="match status" value="1"/>
</dbReference>
<dbReference type="InterPro" id="IPR029052">
    <property type="entry name" value="Metallo-depent_PP-like"/>
</dbReference>
<keyword evidence="4" id="KW-1185">Reference proteome</keyword>
<dbReference type="RefSeq" id="WP_117328259.1">
    <property type="nucleotide sequence ID" value="NZ_QVTE01000056.1"/>
</dbReference>
<dbReference type="PANTHER" id="PTHR30337:SF7">
    <property type="entry name" value="PHOSPHOESTERASE"/>
    <property type="match status" value="1"/>
</dbReference>
<dbReference type="Proteomes" id="UP000264541">
    <property type="component" value="Unassembled WGS sequence"/>
</dbReference>
<evidence type="ECO:0000313" key="4">
    <source>
        <dbReference type="Proteomes" id="UP000264541"/>
    </source>
</evidence>
<evidence type="ECO:0000259" key="2">
    <source>
        <dbReference type="Pfam" id="PF00149"/>
    </source>
</evidence>
<dbReference type="GO" id="GO:0004527">
    <property type="term" value="F:exonuclease activity"/>
    <property type="evidence" value="ECO:0007669"/>
    <property type="project" value="UniProtKB-KW"/>
</dbReference>
<dbReference type="Pfam" id="PF00149">
    <property type="entry name" value="Metallophos"/>
    <property type="match status" value="1"/>
</dbReference>
<name>A0A372LDX5_9BACI</name>